<reference evidence="3" key="1">
    <citation type="submission" date="2023-06" db="EMBL/GenBank/DDBJ databases">
        <title>Robiginitalea aurantiacus sp. nov. and Algoriphagus sediminis sp. nov., isolated from coastal sediment.</title>
        <authorList>
            <person name="Zhou Z.Y."/>
            <person name="An J."/>
            <person name="Jia Y.W."/>
            <person name="Du Z.J."/>
        </authorList>
    </citation>
    <scope>NUCLEOTIDE SEQUENCE</scope>
    <source>
        <strain evidence="3">C2-7</strain>
    </source>
</reference>
<evidence type="ECO:0000313" key="3">
    <source>
        <dbReference type="EMBL" id="MDN3202758.1"/>
    </source>
</evidence>
<evidence type="ECO:0000313" key="4">
    <source>
        <dbReference type="Proteomes" id="UP001171916"/>
    </source>
</evidence>
<dbReference type="InterPro" id="IPR000182">
    <property type="entry name" value="GNAT_dom"/>
</dbReference>
<gene>
    <name evidence="3" type="ORF">QVH07_01300</name>
</gene>
<dbReference type="RefSeq" id="WP_289998315.1">
    <property type="nucleotide sequence ID" value="NZ_JAUEPH010000001.1"/>
</dbReference>
<comment type="caution">
    <text evidence="3">The sequence shown here is derived from an EMBL/GenBank/DDBJ whole genome shotgun (WGS) entry which is preliminary data.</text>
</comment>
<dbReference type="InterPro" id="IPR016181">
    <property type="entry name" value="Acyl_CoA_acyltransferase"/>
</dbReference>
<dbReference type="PANTHER" id="PTHR13947">
    <property type="entry name" value="GNAT FAMILY N-ACETYLTRANSFERASE"/>
    <property type="match status" value="1"/>
</dbReference>
<dbReference type="Gene3D" id="3.40.630.30">
    <property type="match status" value="1"/>
</dbReference>
<organism evidence="3 4">
    <name type="scientific">Algoriphagus sediminis</name>
    <dbReference type="NCBI Taxonomy" id="3057113"/>
    <lineage>
        <taxon>Bacteria</taxon>
        <taxon>Pseudomonadati</taxon>
        <taxon>Bacteroidota</taxon>
        <taxon>Cytophagia</taxon>
        <taxon>Cytophagales</taxon>
        <taxon>Cyclobacteriaceae</taxon>
        <taxon>Algoriphagus</taxon>
    </lineage>
</organism>
<dbReference type="Proteomes" id="UP001171916">
    <property type="component" value="Unassembled WGS sequence"/>
</dbReference>
<sequence length="155" mass="17531">MQQTFEILPYSRELQKHFEEINLPWVEGFFSVEPVDQAQFDDPENVIIKKGGSIIFAKHNEKIVGTVALSKVDHETFEMIKMGVRPEAQGLGIGRALGEAIIQKAKEMGGKKLILYSNSKLGTALRLYEKLGFRNVIPEEGKYCRCDVKMEMALL</sequence>
<name>A0ABT7Y8B9_9BACT</name>
<keyword evidence="4" id="KW-1185">Reference proteome</keyword>
<proteinExistence type="predicted"/>
<dbReference type="PANTHER" id="PTHR13947:SF37">
    <property type="entry name" value="LD18367P"/>
    <property type="match status" value="1"/>
</dbReference>
<protein>
    <submittedName>
        <fullName evidence="3">GNAT family N-acetyltransferase</fullName>
    </submittedName>
</protein>
<dbReference type="CDD" id="cd04301">
    <property type="entry name" value="NAT_SF"/>
    <property type="match status" value="1"/>
</dbReference>
<dbReference type="SUPFAM" id="SSF55729">
    <property type="entry name" value="Acyl-CoA N-acyltransferases (Nat)"/>
    <property type="match status" value="1"/>
</dbReference>
<accession>A0ABT7Y8B9</accession>
<feature type="domain" description="N-acetyltransferase" evidence="2">
    <location>
        <begin position="5"/>
        <end position="155"/>
    </location>
</feature>
<evidence type="ECO:0000256" key="1">
    <source>
        <dbReference type="ARBA" id="ARBA00022679"/>
    </source>
</evidence>
<evidence type="ECO:0000259" key="2">
    <source>
        <dbReference type="PROSITE" id="PS51186"/>
    </source>
</evidence>
<dbReference type="PROSITE" id="PS51186">
    <property type="entry name" value="GNAT"/>
    <property type="match status" value="1"/>
</dbReference>
<dbReference type="Pfam" id="PF00583">
    <property type="entry name" value="Acetyltransf_1"/>
    <property type="match status" value="1"/>
</dbReference>
<dbReference type="InterPro" id="IPR050769">
    <property type="entry name" value="NAT_camello-type"/>
</dbReference>
<keyword evidence="1" id="KW-0808">Transferase</keyword>
<dbReference type="EMBL" id="JAUEPH010000001">
    <property type="protein sequence ID" value="MDN3202758.1"/>
    <property type="molecule type" value="Genomic_DNA"/>
</dbReference>